<protein>
    <recommendedName>
        <fullName evidence="3">Xylose isomerase-like TIM barrel family protein</fullName>
    </recommendedName>
</protein>
<keyword evidence="2" id="KW-1185">Reference proteome</keyword>
<sequence length="419" mass="48261">MQLTENNAHLTYCTNIHPGESWPEVFDNLKQYIPALKSRLKTEYFGIGLRLSHQATTQLKALEMSEFKAWLAKHNLYVFTLNGFPYGGFHNQVVKDQVYAPDWTTPERTNYTKHLAYILAELLPEGVNGSISTLPLSYKPWFDSSSDINEVFKHSTINLVKVVIELIKLHQKTGKFIHVDLEPEPNGLIENSAEVIDFFENWLLPVGGKQLADTLSLDLNTAEKLLRQHIQICYDTCHFSVVYEKPSQVFEQFKQAGILVGKIQISAAIKNQLPQEQSKRDYLAEYLQKFVDSTYLHQVVAAHADGILQSYIDLPEALQELRETTAQEWRTHFHIPIFNKTYGVLQSTQDDILTVLDLLKDYPCQHLEIETYTFQVLPENLKTDLLTSIQREYEWVLQHYQDHSNLYSNQHQTVSSASS</sequence>
<gene>
    <name evidence="1" type="ORF">M595_1354</name>
</gene>
<dbReference type="InterPro" id="IPR036237">
    <property type="entry name" value="Xyl_isomerase-like_sf"/>
</dbReference>
<dbReference type="RefSeq" id="WP_023065222.1">
    <property type="nucleotide sequence ID" value="NZ_AUZM01000009.1"/>
</dbReference>
<dbReference type="EMBL" id="AUZM01000009">
    <property type="protein sequence ID" value="ERT08630.1"/>
    <property type="molecule type" value="Genomic_DNA"/>
</dbReference>
<dbReference type="Gene3D" id="3.20.20.150">
    <property type="entry name" value="Divalent-metal-dependent TIM barrel enzymes"/>
    <property type="match status" value="1"/>
</dbReference>
<evidence type="ECO:0000313" key="1">
    <source>
        <dbReference type="EMBL" id="ERT08630.1"/>
    </source>
</evidence>
<evidence type="ECO:0008006" key="3">
    <source>
        <dbReference type="Google" id="ProtNLM"/>
    </source>
</evidence>
<dbReference type="Proteomes" id="UP000017127">
    <property type="component" value="Unassembled WGS sequence"/>
</dbReference>
<evidence type="ECO:0000313" key="2">
    <source>
        <dbReference type="Proteomes" id="UP000017127"/>
    </source>
</evidence>
<name>U7QND3_9CYAN</name>
<dbReference type="AlphaFoldDB" id="U7QND3"/>
<dbReference type="NCBIfam" id="NF035939">
    <property type="entry name" value="TIM_EboE"/>
    <property type="match status" value="1"/>
</dbReference>
<dbReference type="PATRIC" id="fig|1348334.3.peg.1322"/>
<accession>U7QND3</accession>
<comment type="caution">
    <text evidence="1">The sequence shown here is derived from an EMBL/GenBank/DDBJ whole genome shotgun (WGS) entry which is preliminary data.</text>
</comment>
<dbReference type="SUPFAM" id="SSF51658">
    <property type="entry name" value="Xylose isomerase-like"/>
    <property type="match status" value="1"/>
</dbReference>
<dbReference type="OrthoDB" id="9785907at2"/>
<reference evidence="1 2" key="1">
    <citation type="journal article" date="2013" name="Front. Microbiol.">
        <title>Comparative genomic analyses of the cyanobacterium, Lyngbya aestuarii BL J, a powerful hydrogen producer.</title>
        <authorList>
            <person name="Kothari A."/>
            <person name="Vaughn M."/>
            <person name="Garcia-Pichel F."/>
        </authorList>
    </citation>
    <scope>NUCLEOTIDE SEQUENCE [LARGE SCALE GENOMIC DNA]</scope>
    <source>
        <strain evidence="1 2">BL J</strain>
    </source>
</reference>
<organism evidence="1 2">
    <name type="scientific">Lyngbya aestuarii BL J</name>
    <dbReference type="NCBI Taxonomy" id="1348334"/>
    <lineage>
        <taxon>Bacteria</taxon>
        <taxon>Bacillati</taxon>
        <taxon>Cyanobacteriota</taxon>
        <taxon>Cyanophyceae</taxon>
        <taxon>Oscillatoriophycideae</taxon>
        <taxon>Oscillatoriales</taxon>
        <taxon>Microcoleaceae</taxon>
        <taxon>Lyngbya</taxon>
    </lineage>
</organism>
<proteinExistence type="predicted"/>